<name>A0A437P0W4_9ACTN</name>
<organism evidence="1 2">
    <name type="scientific">Streptomyces antnestii</name>
    <dbReference type="NCBI Taxonomy" id="2494256"/>
    <lineage>
        <taxon>Bacteria</taxon>
        <taxon>Bacillati</taxon>
        <taxon>Actinomycetota</taxon>
        <taxon>Actinomycetes</taxon>
        <taxon>Kitasatosporales</taxon>
        <taxon>Streptomycetaceae</taxon>
        <taxon>Streptomyces</taxon>
    </lineage>
</organism>
<dbReference type="PANTHER" id="PTHR30143:SF0">
    <property type="entry name" value="2-KETO-4-PENTENOATE HYDRATASE"/>
    <property type="match status" value="1"/>
</dbReference>
<dbReference type="InterPro" id="IPR050772">
    <property type="entry name" value="Hydratase-Decarb/MhpD_sf"/>
</dbReference>
<reference evidence="1 2" key="1">
    <citation type="submission" date="2019-01" db="EMBL/GenBank/DDBJ databases">
        <title>Genome sequences of Streptomyces and Rhizobium isolates collected from root and soil.</title>
        <authorList>
            <person name="Chhettri S."/>
            <person name="Sevigny J.L."/>
            <person name="Sen A."/>
            <person name="Ennis N."/>
            <person name="Tisa L."/>
        </authorList>
    </citation>
    <scope>NUCLEOTIDE SEQUENCE [LARGE SCALE GENOMIC DNA]</scope>
    <source>
        <strain evidence="1 2">San01</strain>
    </source>
</reference>
<evidence type="ECO:0000313" key="2">
    <source>
        <dbReference type="Proteomes" id="UP000283128"/>
    </source>
</evidence>
<dbReference type="GO" id="GO:0008684">
    <property type="term" value="F:2-oxopent-4-enoate hydratase activity"/>
    <property type="evidence" value="ECO:0007669"/>
    <property type="project" value="TreeGrafter"/>
</dbReference>
<dbReference type="InterPro" id="IPR036663">
    <property type="entry name" value="Fumarylacetoacetase_C_sf"/>
</dbReference>
<dbReference type="AlphaFoldDB" id="A0A437P0W4"/>
<dbReference type="Gene3D" id="3.90.850.10">
    <property type="entry name" value="Fumarylacetoacetase-like, C-terminal domain"/>
    <property type="match status" value="1"/>
</dbReference>
<proteinExistence type="predicted"/>
<accession>A0A437P0W4</accession>
<dbReference type="Proteomes" id="UP000283128">
    <property type="component" value="Unassembled WGS sequence"/>
</dbReference>
<dbReference type="PANTHER" id="PTHR30143">
    <property type="entry name" value="ACID HYDRATASE"/>
    <property type="match status" value="1"/>
</dbReference>
<dbReference type="RefSeq" id="WP_127832967.1">
    <property type="nucleotide sequence ID" value="NZ_RZYA01000030.1"/>
</dbReference>
<gene>
    <name evidence="1" type="ORF">EOT10_38160</name>
</gene>
<comment type="caution">
    <text evidence="1">The sequence shown here is derived from an EMBL/GenBank/DDBJ whole genome shotgun (WGS) entry which is preliminary data.</text>
</comment>
<protein>
    <recommendedName>
        <fullName evidence="3">Fumarylacetoacetase-like C-terminal domain-containing protein</fullName>
    </recommendedName>
</protein>
<evidence type="ECO:0000313" key="1">
    <source>
        <dbReference type="EMBL" id="RVU15924.1"/>
    </source>
</evidence>
<keyword evidence="2" id="KW-1185">Reference proteome</keyword>
<dbReference type="OrthoDB" id="9792137at2"/>
<sequence length="97" mass="10165">MITGTPVAFHPAWDLRAEQITTTADGAVAAMGQGRDILGDPLKALVWLTHRLPAQDIALRAEGIVLAGSVHASLPLTPGTDFCATSTRLPGVLLRVL</sequence>
<evidence type="ECO:0008006" key="3">
    <source>
        <dbReference type="Google" id="ProtNLM"/>
    </source>
</evidence>
<dbReference type="EMBL" id="RZYA01000030">
    <property type="protein sequence ID" value="RVU15924.1"/>
    <property type="molecule type" value="Genomic_DNA"/>
</dbReference>
<dbReference type="SUPFAM" id="SSF56529">
    <property type="entry name" value="FAH"/>
    <property type="match status" value="1"/>
</dbReference>
<dbReference type="GO" id="GO:0005737">
    <property type="term" value="C:cytoplasm"/>
    <property type="evidence" value="ECO:0007669"/>
    <property type="project" value="TreeGrafter"/>
</dbReference>